<dbReference type="SMART" id="SM00387">
    <property type="entry name" value="HATPase_c"/>
    <property type="match status" value="1"/>
</dbReference>
<keyword evidence="5 14" id="KW-0597">Phosphoprotein</keyword>
<keyword evidence="11 15" id="KW-1133">Transmembrane helix</keyword>
<dbReference type="CDD" id="cd17546">
    <property type="entry name" value="REC_hyHK_CKI1_RcsC-like"/>
    <property type="match status" value="1"/>
</dbReference>
<evidence type="ECO:0000256" key="6">
    <source>
        <dbReference type="ARBA" id="ARBA00022679"/>
    </source>
</evidence>
<dbReference type="SUPFAM" id="SSF55874">
    <property type="entry name" value="ATPase domain of HSP90 chaperone/DNA topoisomerase II/histidine kinase"/>
    <property type="match status" value="1"/>
</dbReference>
<proteinExistence type="predicted"/>
<dbReference type="Pfam" id="PF00072">
    <property type="entry name" value="Response_reg"/>
    <property type="match status" value="2"/>
</dbReference>
<evidence type="ECO:0000256" key="2">
    <source>
        <dbReference type="ARBA" id="ARBA00004651"/>
    </source>
</evidence>
<feature type="modified residue" description="4-aspartylphosphate" evidence="14">
    <location>
        <position position="675"/>
    </location>
</feature>
<evidence type="ECO:0000256" key="13">
    <source>
        <dbReference type="ARBA" id="ARBA00023136"/>
    </source>
</evidence>
<dbReference type="CDD" id="cd00082">
    <property type="entry name" value="HisKA"/>
    <property type="match status" value="1"/>
</dbReference>
<dbReference type="PANTHER" id="PTHR45339:SF1">
    <property type="entry name" value="HYBRID SIGNAL TRANSDUCTION HISTIDINE KINASE J"/>
    <property type="match status" value="1"/>
</dbReference>
<dbReference type="InterPro" id="IPR011006">
    <property type="entry name" value="CheY-like_superfamily"/>
</dbReference>
<dbReference type="EC" id="2.7.13.3" evidence="3"/>
<evidence type="ECO:0000256" key="11">
    <source>
        <dbReference type="ARBA" id="ARBA00022989"/>
    </source>
</evidence>
<evidence type="ECO:0000256" key="12">
    <source>
        <dbReference type="ARBA" id="ARBA00023012"/>
    </source>
</evidence>
<accession>A0ABW4DB88</accession>
<protein>
    <recommendedName>
        <fullName evidence="3">histidine kinase</fullName>
        <ecNumber evidence="3">2.7.13.3</ecNumber>
    </recommendedName>
</protein>
<dbReference type="InterPro" id="IPR001789">
    <property type="entry name" value="Sig_transdc_resp-reg_receiver"/>
</dbReference>
<gene>
    <name evidence="18" type="ORF">ACFQ5D_11015</name>
</gene>
<name>A0ABW4DB88_9BACL</name>
<dbReference type="InterPro" id="IPR005467">
    <property type="entry name" value="His_kinase_dom"/>
</dbReference>
<evidence type="ECO:0000256" key="8">
    <source>
        <dbReference type="ARBA" id="ARBA00022741"/>
    </source>
</evidence>
<feature type="transmembrane region" description="Helical" evidence="15">
    <location>
        <begin position="62"/>
        <end position="83"/>
    </location>
</feature>
<dbReference type="PANTHER" id="PTHR45339">
    <property type="entry name" value="HYBRID SIGNAL TRANSDUCTION HISTIDINE KINASE J"/>
    <property type="match status" value="1"/>
</dbReference>
<dbReference type="Gene3D" id="3.40.50.2300">
    <property type="match status" value="2"/>
</dbReference>
<keyword evidence="4" id="KW-1003">Cell membrane</keyword>
<evidence type="ECO:0000256" key="15">
    <source>
        <dbReference type="SAM" id="Phobius"/>
    </source>
</evidence>
<dbReference type="Gene3D" id="1.20.120.160">
    <property type="entry name" value="HPT domain"/>
    <property type="match status" value="1"/>
</dbReference>
<comment type="subcellular location">
    <subcellularLocation>
        <location evidence="2">Cell membrane</location>
        <topology evidence="2">Multi-pass membrane protein</topology>
    </subcellularLocation>
</comment>
<dbReference type="InterPro" id="IPR003661">
    <property type="entry name" value="HisK_dim/P_dom"/>
</dbReference>
<feature type="domain" description="Response regulatory" evidence="17">
    <location>
        <begin position="626"/>
        <end position="742"/>
    </location>
</feature>
<dbReference type="PROSITE" id="PS50110">
    <property type="entry name" value="RESPONSE_REGULATORY"/>
    <property type="match status" value="2"/>
</dbReference>
<feature type="modified residue" description="4-aspartylphosphate" evidence="14">
    <location>
        <position position="525"/>
    </location>
</feature>
<feature type="transmembrane region" description="Helical" evidence="15">
    <location>
        <begin position="38"/>
        <end position="56"/>
    </location>
</feature>
<dbReference type="EMBL" id="JBHTNZ010000011">
    <property type="protein sequence ID" value="MFD1461932.1"/>
    <property type="molecule type" value="Genomic_DNA"/>
</dbReference>
<keyword evidence="10" id="KW-0067">ATP-binding</keyword>
<dbReference type="Pfam" id="PF02518">
    <property type="entry name" value="HATPase_c"/>
    <property type="match status" value="1"/>
</dbReference>
<evidence type="ECO:0000256" key="1">
    <source>
        <dbReference type="ARBA" id="ARBA00000085"/>
    </source>
</evidence>
<organism evidence="18 19">
    <name type="scientific">Paenibacillus farraposensis</name>
    <dbReference type="NCBI Taxonomy" id="2807095"/>
    <lineage>
        <taxon>Bacteria</taxon>
        <taxon>Bacillati</taxon>
        <taxon>Bacillota</taxon>
        <taxon>Bacilli</taxon>
        <taxon>Bacillales</taxon>
        <taxon>Paenibacillaceae</taxon>
        <taxon>Paenibacillus</taxon>
    </lineage>
</organism>
<keyword evidence="7 15" id="KW-0812">Transmembrane</keyword>
<dbReference type="SUPFAM" id="SSF47384">
    <property type="entry name" value="Homodimeric domain of signal transducing histidine kinase"/>
    <property type="match status" value="1"/>
</dbReference>
<evidence type="ECO:0000256" key="4">
    <source>
        <dbReference type="ARBA" id="ARBA00022475"/>
    </source>
</evidence>
<dbReference type="PROSITE" id="PS50109">
    <property type="entry name" value="HIS_KIN"/>
    <property type="match status" value="1"/>
</dbReference>
<keyword evidence="6" id="KW-0808">Transferase</keyword>
<dbReference type="InterPro" id="IPR036890">
    <property type="entry name" value="HATPase_C_sf"/>
</dbReference>
<keyword evidence="19" id="KW-1185">Reference proteome</keyword>
<evidence type="ECO:0000256" key="3">
    <source>
        <dbReference type="ARBA" id="ARBA00012438"/>
    </source>
</evidence>
<comment type="catalytic activity">
    <reaction evidence="1">
        <text>ATP + protein L-histidine = ADP + protein N-phospho-L-histidine.</text>
        <dbReference type="EC" id="2.7.13.3"/>
    </reaction>
</comment>
<dbReference type="Proteomes" id="UP001597340">
    <property type="component" value="Unassembled WGS sequence"/>
</dbReference>
<evidence type="ECO:0000313" key="18">
    <source>
        <dbReference type="EMBL" id="MFD1461932.1"/>
    </source>
</evidence>
<dbReference type="InterPro" id="IPR003594">
    <property type="entry name" value="HATPase_dom"/>
</dbReference>
<comment type="caution">
    <text evidence="18">The sequence shown here is derived from an EMBL/GenBank/DDBJ whole genome shotgun (WGS) entry which is preliminary data.</text>
</comment>
<reference evidence="19" key="1">
    <citation type="journal article" date="2019" name="Int. J. Syst. Evol. Microbiol.">
        <title>The Global Catalogue of Microorganisms (GCM) 10K type strain sequencing project: providing services to taxonomists for standard genome sequencing and annotation.</title>
        <authorList>
            <consortium name="The Broad Institute Genomics Platform"/>
            <consortium name="The Broad Institute Genome Sequencing Center for Infectious Disease"/>
            <person name="Wu L."/>
            <person name="Ma J."/>
        </authorList>
    </citation>
    <scope>NUCLEOTIDE SEQUENCE [LARGE SCALE GENOMIC DNA]</scope>
    <source>
        <strain evidence="19">CCM 9147</strain>
    </source>
</reference>
<dbReference type="InterPro" id="IPR036641">
    <property type="entry name" value="HPT_dom_sf"/>
</dbReference>
<dbReference type="SMART" id="SM00448">
    <property type="entry name" value="REC"/>
    <property type="match status" value="2"/>
</dbReference>
<dbReference type="InterPro" id="IPR036097">
    <property type="entry name" value="HisK_dim/P_sf"/>
</dbReference>
<keyword evidence="8" id="KW-0547">Nucleotide-binding</keyword>
<keyword evidence="12" id="KW-0902">Two-component regulatory system</keyword>
<dbReference type="InterPro" id="IPR004358">
    <property type="entry name" value="Sig_transdc_His_kin-like_C"/>
</dbReference>
<evidence type="ECO:0000256" key="5">
    <source>
        <dbReference type="ARBA" id="ARBA00022553"/>
    </source>
</evidence>
<evidence type="ECO:0000259" key="17">
    <source>
        <dbReference type="PROSITE" id="PS50110"/>
    </source>
</evidence>
<feature type="transmembrane region" description="Helical" evidence="15">
    <location>
        <begin position="6"/>
        <end position="26"/>
    </location>
</feature>
<evidence type="ECO:0000256" key="14">
    <source>
        <dbReference type="PROSITE-ProRule" id="PRU00169"/>
    </source>
</evidence>
<evidence type="ECO:0000256" key="7">
    <source>
        <dbReference type="ARBA" id="ARBA00022692"/>
    </source>
</evidence>
<dbReference type="Gene3D" id="3.30.565.10">
    <property type="entry name" value="Histidine kinase-like ATPase, C-terminal domain"/>
    <property type="match status" value="1"/>
</dbReference>
<evidence type="ECO:0000256" key="10">
    <source>
        <dbReference type="ARBA" id="ARBA00022840"/>
    </source>
</evidence>
<evidence type="ECO:0000259" key="16">
    <source>
        <dbReference type="PROSITE" id="PS50109"/>
    </source>
</evidence>
<dbReference type="RefSeq" id="WP_229525312.1">
    <property type="nucleotide sequence ID" value="NZ_JAFFQR010000095.1"/>
</dbReference>
<evidence type="ECO:0000256" key="9">
    <source>
        <dbReference type="ARBA" id="ARBA00022777"/>
    </source>
</evidence>
<feature type="domain" description="Response regulatory" evidence="17">
    <location>
        <begin position="475"/>
        <end position="593"/>
    </location>
</feature>
<dbReference type="PRINTS" id="PR00344">
    <property type="entry name" value="BCTRLSENSOR"/>
</dbReference>
<sequence>MVRDLVLYTIVILLIILIFQPPVTSVRLHLITQPIRQTITRVFYGVAGILFLYVGINHRMRITCVLELGIGLLFIAMIVRVWLIKDTDEQRFREQNHDLLNVLRVQPGFTFKLERSGDVFYYRLLGGDLLKRMGLDMQVSYNRRKPVERLGNIFELSAETLEQLDEYYKQAWFGDQTVFELEFWEYSALVTLHPVRAAGVTRHVIGHVMDITEYKASEHKRKEMDEANHAKSVFLAHMSHEIRTPLNGIIGLSKLLNKTELTVVQKDYLHKLLASSRTLSSMLNNVLDFSKMEAGRLQLERLEFEPEKMLRHLADTVGTLLEKKEIEVIFITDPLLPKSVKGDPFRIEQVLLNLLTNAVKFTDRGHVLLQVRMLSQQNERIGVSFIVEDTGIGIPESSVDKLFVPFTQVNASTSRRYGGSGLGLAISKHLAEAIGGSVEVESRLGEYSRFYFNLELDIGKGHAESTRITQQFNGKALMVVQHELLKYSLNEILQSMGIETYTVSSFRECVDAVHNGEHYDWVIVDMGMNGIRGLESWRQWLQLLDRQITRVIGLTTVFQMDEIAAGDADSSVDAFLSKPVTREALLEVIGSRLEEEKPVSINGHTVDTHTLMGPRDEGEAVVQRFQILIAEDNEINRMVIAEFLIERSFEVTMVANGRELLESLELRAWDLVMLDLNMPELDGFETARHIRRKKAFNRLPIIAFTADAAQHKLEDCLRAGINAVLLKPVHELNAAKVLNSWIHLTWLQQLHGIQAEQAIASMDGKVYIFQFALYKWIQEYQNLDKRVMMKMDKGQLSAALRLIHSLKGGAGNLYASGLLAKIIELEKQLKRSRATSTGELYPDWRESLSLVQKEINQIKSSVPWS</sequence>
<dbReference type="SUPFAM" id="SSF52172">
    <property type="entry name" value="CheY-like"/>
    <property type="match status" value="2"/>
</dbReference>
<dbReference type="CDD" id="cd16922">
    <property type="entry name" value="HATPase_EvgS-ArcB-TorS-like"/>
    <property type="match status" value="1"/>
</dbReference>
<feature type="domain" description="Histidine kinase" evidence="16">
    <location>
        <begin position="237"/>
        <end position="458"/>
    </location>
</feature>
<keyword evidence="13 15" id="KW-0472">Membrane</keyword>
<dbReference type="SMART" id="SM00388">
    <property type="entry name" value="HisKA"/>
    <property type="match status" value="1"/>
</dbReference>
<evidence type="ECO:0000313" key="19">
    <source>
        <dbReference type="Proteomes" id="UP001597340"/>
    </source>
</evidence>
<dbReference type="SUPFAM" id="SSF47226">
    <property type="entry name" value="Histidine-containing phosphotransfer domain, HPT domain"/>
    <property type="match status" value="1"/>
</dbReference>
<keyword evidence="9" id="KW-0418">Kinase</keyword>
<dbReference type="Gene3D" id="1.10.287.130">
    <property type="match status" value="1"/>
</dbReference>
<dbReference type="Pfam" id="PF00512">
    <property type="entry name" value="HisKA"/>
    <property type="match status" value="1"/>
</dbReference>